<dbReference type="InterPro" id="IPR015943">
    <property type="entry name" value="WD40/YVTN_repeat-like_dom_sf"/>
</dbReference>
<evidence type="ECO:0000313" key="2">
    <source>
        <dbReference type="EMBL" id="AKV03462.1"/>
    </source>
</evidence>
<dbReference type="OrthoDB" id="5497530at2"/>
<sequence>MMALAPLCITRGAIANGRFPQAQIIETVPGSAGETVFLRTTFGILVSRDAGKSWRWICERALGYEGTWDPPIAVMRDGRLWVGLEGGLVSTLDGCVVERAPELEGETIADLTTDPHGEMLWAITGSPEKRNAIWRREPTGAWRRMGFAPENVHLMTIEVAPSRTSRLYVTGQPYGEVRGQVFHSDDGGKTLHAHANALSESGPLFIAAVDPSEPSRVLLRHLHAAGSALLVTSDAGKTLSPVLEMKSAMFGFAKSTDGRTYWAGSGLPEHGIYRSTDRGKHFERVSEHGVLCLHEAPGNRLFVCENGFKLGAPAVGLSTDEGSTVRAIASFGDVEGPVACAAEGAAASLCADAWPETRALVLPREAGAPKPVVEAGVSNDAGTQAPPPRKSACGCSTIGERRETGGRWWLVGLVPLAQWMRRSRRSGSAGPHPGQRCTR</sequence>
<protein>
    <submittedName>
        <fullName evidence="2">BNR/Asp-box repeat domain protein</fullName>
    </submittedName>
</protein>
<proteinExistence type="predicted"/>
<feature type="region of interest" description="Disordered" evidence="1">
    <location>
        <begin position="372"/>
        <end position="392"/>
    </location>
</feature>
<accession>A0A0K1QCS1</accession>
<reference evidence="2 3" key="1">
    <citation type="submission" date="2015-08" db="EMBL/GenBank/DDBJ databases">
        <authorList>
            <person name="Babu N.S."/>
            <person name="Beckwith C.J."/>
            <person name="Beseler K.G."/>
            <person name="Brison A."/>
            <person name="Carone J.V."/>
            <person name="Caskin T.P."/>
            <person name="Diamond M."/>
            <person name="Durham M.E."/>
            <person name="Foxe J.M."/>
            <person name="Go M."/>
            <person name="Henderson B.A."/>
            <person name="Jones I.B."/>
            <person name="McGettigan J.A."/>
            <person name="Micheletti S.J."/>
            <person name="Nasrallah M.E."/>
            <person name="Ortiz D."/>
            <person name="Piller C.R."/>
            <person name="Privatt S.R."/>
            <person name="Schneider S.L."/>
            <person name="Sharp S."/>
            <person name="Smith T.C."/>
            <person name="Stanton J.D."/>
            <person name="Ullery H.E."/>
            <person name="Wilson R.J."/>
            <person name="Serrano M.G."/>
            <person name="Buck G."/>
            <person name="Lee V."/>
            <person name="Wang Y."/>
            <person name="Carvalho R."/>
            <person name="Voegtly L."/>
            <person name="Shi R."/>
            <person name="Duckworth R."/>
            <person name="Johnson A."/>
            <person name="Loviza R."/>
            <person name="Walstead R."/>
            <person name="Shah Z."/>
            <person name="Kiflezghi M."/>
            <person name="Wade K."/>
            <person name="Ball S.L."/>
            <person name="Bradley K.W."/>
            <person name="Asai D.J."/>
            <person name="Bowman C.A."/>
            <person name="Russell D.A."/>
            <person name="Pope W.H."/>
            <person name="Jacobs-Sera D."/>
            <person name="Hendrix R.W."/>
            <person name="Hatfull G.F."/>
        </authorList>
    </citation>
    <scope>NUCLEOTIDE SEQUENCE [LARGE SCALE GENOMIC DNA]</scope>
    <source>
        <strain evidence="2 3">DSM 27648</strain>
    </source>
</reference>
<dbReference type="AlphaFoldDB" id="A0A0K1QCS1"/>
<gene>
    <name evidence="2" type="ORF">AKJ09_10125</name>
</gene>
<dbReference type="KEGG" id="llu:AKJ09_10125"/>
<keyword evidence="3" id="KW-1185">Reference proteome</keyword>
<dbReference type="SUPFAM" id="SSF110296">
    <property type="entry name" value="Oligoxyloglucan reducing end-specific cellobiohydrolase"/>
    <property type="match status" value="2"/>
</dbReference>
<dbReference type="Gene3D" id="2.130.10.10">
    <property type="entry name" value="YVTN repeat-like/Quinoprotein amine dehydrogenase"/>
    <property type="match status" value="1"/>
</dbReference>
<name>A0A0K1QCS1_9BACT</name>
<dbReference type="Proteomes" id="UP000064967">
    <property type="component" value="Chromosome"/>
</dbReference>
<evidence type="ECO:0000313" key="3">
    <source>
        <dbReference type="Proteomes" id="UP000064967"/>
    </source>
</evidence>
<evidence type="ECO:0000256" key="1">
    <source>
        <dbReference type="SAM" id="MobiDB-lite"/>
    </source>
</evidence>
<dbReference type="EMBL" id="CP012333">
    <property type="protein sequence ID" value="AKV03462.1"/>
    <property type="molecule type" value="Genomic_DNA"/>
</dbReference>
<organism evidence="2 3">
    <name type="scientific">Labilithrix luteola</name>
    <dbReference type="NCBI Taxonomy" id="1391654"/>
    <lineage>
        <taxon>Bacteria</taxon>
        <taxon>Pseudomonadati</taxon>
        <taxon>Myxococcota</taxon>
        <taxon>Polyangia</taxon>
        <taxon>Polyangiales</taxon>
        <taxon>Labilitrichaceae</taxon>
        <taxon>Labilithrix</taxon>
    </lineage>
</organism>